<dbReference type="EMBL" id="BMXK01000010">
    <property type="protein sequence ID" value="GHD10182.1"/>
    <property type="molecule type" value="Genomic_DNA"/>
</dbReference>
<organism evidence="2 3">
    <name type="scientific">Zhihengliuella salsuginis</name>
    <dbReference type="NCBI Taxonomy" id="578222"/>
    <lineage>
        <taxon>Bacteria</taxon>
        <taxon>Bacillati</taxon>
        <taxon>Actinomycetota</taxon>
        <taxon>Actinomycetes</taxon>
        <taxon>Micrococcales</taxon>
        <taxon>Micrococcaceae</taxon>
        <taxon>Zhihengliuella</taxon>
    </lineage>
</organism>
<reference evidence="3" key="1">
    <citation type="journal article" date="2019" name="Int. J. Syst. Evol. Microbiol.">
        <title>The Global Catalogue of Microorganisms (GCM) 10K type strain sequencing project: providing services to taxonomists for standard genome sequencing and annotation.</title>
        <authorList>
            <consortium name="The Broad Institute Genomics Platform"/>
            <consortium name="The Broad Institute Genome Sequencing Center for Infectious Disease"/>
            <person name="Wu L."/>
            <person name="Ma J."/>
        </authorList>
    </citation>
    <scope>NUCLEOTIDE SEQUENCE [LARGE SCALE GENOMIC DNA]</scope>
    <source>
        <strain evidence="3">KCTC 19466</strain>
    </source>
</reference>
<gene>
    <name evidence="2" type="ORF">GCM10008096_23490</name>
</gene>
<comment type="caution">
    <text evidence="2">The sequence shown here is derived from an EMBL/GenBank/DDBJ whole genome shotgun (WGS) entry which is preliminary data.</text>
</comment>
<accession>A0ABQ3GJ75</accession>
<evidence type="ECO:0000313" key="2">
    <source>
        <dbReference type="EMBL" id="GHD10182.1"/>
    </source>
</evidence>
<proteinExistence type="predicted"/>
<evidence type="ECO:0000313" key="3">
    <source>
        <dbReference type="Proteomes" id="UP000642819"/>
    </source>
</evidence>
<protein>
    <submittedName>
        <fullName evidence="2">Uncharacterized protein</fullName>
    </submittedName>
</protein>
<evidence type="ECO:0000256" key="1">
    <source>
        <dbReference type="SAM" id="MobiDB-lite"/>
    </source>
</evidence>
<feature type="region of interest" description="Disordered" evidence="1">
    <location>
        <begin position="36"/>
        <end position="66"/>
    </location>
</feature>
<dbReference type="Proteomes" id="UP000642819">
    <property type="component" value="Unassembled WGS sequence"/>
</dbReference>
<keyword evidence="3" id="KW-1185">Reference proteome</keyword>
<sequence>MAPTAANGEFRNIIITVMETAPPSIGTMAMRFMPCASPSTGGGASIENGRNSRSGGVVRAGRWMMR</sequence>
<name>A0ABQ3GJ75_9MICC</name>